<protein>
    <submittedName>
        <fullName evidence="2">Uncharacterized protein</fullName>
    </submittedName>
</protein>
<evidence type="ECO:0000313" key="3">
    <source>
        <dbReference type="Proteomes" id="UP001352852"/>
    </source>
</evidence>
<keyword evidence="3" id="KW-1185">Reference proteome</keyword>
<feature type="transmembrane region" description="Helical" evidence="1">
    <location>
        <begin position="38"/>
        <end position="63"/>
    </location>
</feature>
<evidence type="ECO:0000313" key="2">
    <source>
        <dbReference type="EMBL" id="MED6294276.1"/>
    </source>
</evidence>
<keyword evidence="1" id="KW-0812">Transmembrane</keyword>
<dbReference type="EMBL" id="JAHUTJ010075543">
    <property type="protein sequence ID" value="MED6294276.1"/>
    <property type="molecule type" value="Genomic_DNA"/>
</dbReference>
<feature type="transmembrane region" description="Helical" evidence="1">
    <location>
        <begin position="84"/>
        <end position="109"/>
    </location>
</feature>
<gene>
    <name evidence="2" type="ORF">CHARACLAT_019467</name>
</gene>
<sequence length="112" mass="12453">MRVNHSTSNDSFSPAHLPSGNSSLSIFMYCLITKPSSFIFIAIDINIILIMLPLCAFILYHGIQQCLQKRSTSSAMAAMSHSDCFTYHMVTMELIGVFGYILNLAVFLFSGF</sequence>
<comment type="caution">
    <text evidence="2">The sequence shown here is derived from an EMBL/GenBank/DDBJ whole genome shotgun (WGS) entry which is preliminary data.</text>
</comment>
<name>A0ABU7F4A4_9TELE</name>
<accession>A0ABU7F4A4</accession>
<proteinExistence type="predicted"/>
<evidence type="ECO:0000256" key="1">
    <source>
        <dbReference type="SAM" id="Phobius"/>
    </source>
</evidence>
<keyword evidence="1" id="KW-1133">Transmembrane helix</keyword>
<keyword evidence="1" id="KW-0472">Membrane</keyword>
<organism evidence="2 3">
    <name type="scientific">Characodon lateralis</name>
    <dbReference type="NCBI Taxonomy" id="208331"/>
    <lineage>
        <taxon>Eukaryota</taxon>
        <taxon>Metazoa</taxon>
        <taxon>Chordata</taxon>
        <taxon>Craniata</taxon>
        <taxon>Vertebrata</taxon>
        <taxon>Euteleostomi</taxon>
        <taxon>Actinopterygii</taxon>
        <taxon>Neopterygii</taxon>
        <taxon>Teleostei</taxon>
        <taxon>Neoteleostei</taxon>
        <taxon>Acanthomorphata</taxon>
        <taxon>Ovalentaria</taxon>
        <taxon>Atherinomorphae</taxon>
        <taxon>Cyprinodontiformes</taxon>
        <taxon>Goodeidae</taxon>
        <taxon>Characodon</taxon>
    </lineage>
</organism>
<dbReference type="Proteomes" id="UP001352852">
    <property type="component" value="Unassembled WGS sequence"/>
</dbReference>
<reference evidence="2 3" key="1">
    <citation type="submission" date="2021-06" db="EMBL/GenBank/DDBJ databases">
        <authorList>
            <person name="Palmer J.M."/>
        </authorList>
    </citation>
    <scope>NUCLEOTIDE SEQUENCE [LARGE SCALE GENOMIC DNA]</scope>
    <source>
        <strain evidence="2 3">CL_MEX2019</strain>
        <tissue evidence="2">Muscle</tissue>
    </source>
</reference>